<keyword evidence="7" id="KW-1185">Reference proteome</keyword>
<dbReference type="InterPro" id="IPR032861">
    <property type="entry name" value="TAXi_N"/>
</dbReference>
<evidence type="ECO:0000259" key="5">
    <source>
        <dbReference type="PROSITE" id="PS51767"/>
    </source>
</evidence>
<evidence type="ECO:0000256" key="4">
    <source>
        <dbReference type="SAM" id="SignalP"/>
    </source>
</evidence>
<keyword evidence="2" id="KW-0645">Protease</keyword>
<proteinExistence type="inferred from homology"/>
<dbReference type="GO" id="GO:0005576">
    <property type="term" value="C:extracellular region"/>
    <property type="evidence" value="ECO:0007669"/>
    <property type="project" value="TreeGrafter"/>
</dbReference>
<dbReference type="PANTHER" id="PTHR47967:SF116">
    <property type="entry name" value="ASPARTIC PROTEINASE CDR1-LIKE"/>
    <property type="match status" value="1"/>
</dbReference>
<feature type="signal peptide" evidence="4">
    <location>
        <begin position="1"/>
        <end position="24"/>
    </location>
</feature>
<comment type="caution">
    <text evidence="6">The sequence shown here is derived from an EMBL/GenBank/DDBJ whole genome shotgun (WGS) entry which is preliminary data.</text>
</comment>
<evidence type="ECO:0000256" key="2">
    <source>
        <dbReference type="ARBA" id="ARBA00022670"/>
    </source>
</evidence>
<dbReference type="GO" id="GO:0008233">
    <property type="term" value="F:peptidase activity"/>
    <property type="evidence" value="ECO:0007669"/>
    <property type="project" value="UniProtKB-KW"/>
</dbReference>
<dbReference type="InterPro" id="IPR021109">
    <property type="entry name" value="Peptidase_aspartic_dom_sf"/>
</dbReference>
<evidence type="ECO:0000256" key="3">
    <source>
        <dbReference type="ARBA" id="ARBA00022801"/>
    </source>
</evidence>
<accession>A0AAP0LWI1</accession>
<gene>
    <name evidence="6" type="ORF">WN944_019606</name>
</gene>
<organism evidence="6 7">
    <name type="scientific">Citrus x changshan-huyou</name>
    <dbReference type="NCBI Taxonomy" id="2935761"/>
    <lineage>
        <taxon>Eukaryota</taxon>
        <taxon>Viridiplantae</taxon>
        <taxon>Streptophyta</taxon>
        <taxon>Embryophyta</taxon>
        <taxon>Tracheophyta</taxon>
        <taxon>Spermatophyta</taxon>
        <taxon>Magnoliopsida</taxon>
        <taxon>eudicotyledons</taxon>
        <taxon>Gunneridae</taxon>
        <taxon>Pentapetalae</taxon>
        <taxon>rosids</taxon>
        <taxon>malvids</taxon>
        <taxon>Sapindales</taxon>
        <taxon>Rutaceae</taxon>
        <taxon>Aurantioideae</taxon>
        <taxon>Citrus</taxon>
    </lineage>
</organism>
<name>A0AAP0LWI1_9ROSI</name>
<evidence type="ECO:0000256" key="1">
    <source>
        <dbReference type="ARBA" id="ARBA00007447"/>
    </source>
</evidence>
<dbReference type="EMBL" id="JBCGBO010000007">
    <property type="protein sequence ID" value="KAK9188206.1"/>
    <property type="molecule type" value="Genomic_DNA"/>
</dbReference>
<dbReference type="GO" id="GO:0006508">
    <property type="term" value="P:proteolysis"/>
    <property type="evidence" value="ECO:0007669"/>
    <property type="project" value="UniProtKB-KW"/>
</dbReference>
<keyword evidence="4" id="KW-0732">Signal</keyword>
<protein>
    <recommendedName>
        <fullName evidence="5">Peptidase A1 domain-containing protein</fullName>
    </recommendedName>
</protein>
<dbReference type="Pfam" id="PF14543">
    <property type="entry name" value="TAXi_N"/>
    <property type="match status" value="1"/>
</dbReference>
<dbReference type="InterPro" id="IPR051708">
    <property type="entry name" value="Plant_Aspart_Prot_A1"/>
</dbReference>
<keyword evidence="3" id="KW-0378">Hydrolase</keyword>
<dbReference type="Proteomes" id="UP001428341">
    <property type="component" value="Unassembled WGS sequence"/>
</dbReference>
<evidence type="ECO:0000313" key="7">
    <source>
        <dbReference type="Proteomes" id="UP001428341"/>
    </source>
</evidence>
<dbReference type="SUPFAM" id="SSF50630">
    <property type="entry name" value="Acid proteases"/>
    <property type="match status" value="1"/>
</dbReference>
<comment type="similarity">
    <text evidence="1">Belongs to the peptidase A1 family.</text>
</comment>
<feature type="chain" id="PRO_5042941275" description="Peptidase A1 domain-containing protein" evidence="4">
    <location>
        <begin position="25"/>
        <end position="211"/>
    </location>
</feature>
<dbReference type="Gene3D" id="2.40.70.10">
    <property type="entry name" value="Acid Proteases"/>
    <property type="match status" value="1"/>
</dbReference>
<dbReference type="PANTHER" id="PTHR47967">
    <property type="entry name" value="OS07G0603500 PROTEIN-RELATED"/>
    <property type="match status" value="1"/>
</dbReference>
<dbReference type="PROSITE" id="PS51767">
    <property type="entry name" value="PEPTIDASE_A1"/>
    <property type="match status" value="1"/>
</dbReference>
<dbReference type="AlphaFoldDB" id="A0AAP0LWI1"/>
<reference evidence="6 7" key="1">
    <citation type="submission" date="2024-05" db="EMBL/GenBank/DDBJ databases">
        <title>Haplotype-resolved chromosome-level genome assembly of Huyou (Citrus changshanensis).</title>
        <authorList>
            <person name="Miao C."/>
            <person name="Chen W."/>
            <person name="Wu Y."/>
            <person name="Wang L."/>
            <person name="Zhao S."/>
            <person name="Grierson D."/>
            <person name="Xu C."/>
            <person name="Chen K."/>
        </authorList>
    </citation>
    <scope>NUCLEOTIDE SEQUENCE [LARGE SCALE GENOMIC DNA]</scope>
    <source>
        <strain evidence="6">01-14</strain>
        <tissue evidence="6">Leaf</tissue>
    </source>
</reference>
<sequence>MAKSLSFAFFCFFLCLYIISPTKAQIGGISVALIHINSPKSPFCNHSETPQADIIPNRSNYLMRISIGTPPVEMTQELTLTWIQCEPCPQSQCFKQGAPLFDPKNSSTYIHKSCSKGNCTYSIEYKSSFSRGSYATEAITLGSTSGQLVALPKTIFGCKHNNDGSDFTSKTTGIIGLGRGNTSLVSWLGATIAGKFSYCLDRQKSRKINFG</sequence>
<feature type="domain" description="Peptidase A1" evidence="5">
    <location>
        <begin position="61"/>
        <end position="211"/>
    </location>
</feature>
<dbReference type="InterPro" id="IPR033121">
    <property type="entry name" value="PEPTIDASE_A1"/>
</dbReference>
<evidence type="ECO:0000313" key="6">
    <source>
        <dbReference type="EMBL" id="KAK9188206.1"/>
    </source>
</evidence>